<keyword evidence="1" id="KW-0547">Nucleotide-binding</keyword>
<sequence>MTGQHASFRLDKKASFSLQAVPIDFVQGGLNVVNGTSGAGKTTFPQGILGETYLKGGSGFSPTNATSQCETILGLVRAMNNLEVELQSFDRVQEYSQLEPEEKPEDGYRDVTIRYDLDGPDTLKNANLKFDGGKRVAIVGRTGSGKSTATVLFNGTVGSNLDPSRQAASSRLEQALESGADVASFKLERAGMARNAEEGAAEGGRTDLGDGEA</sequence>
<dbReference type="AlphaFoldDB" id="A0AAD9HZF2"/>
<evidence type="ECO:0008006" key="6">
    <source>
        <dbReference type="Google" id="ProtNLM"/>
    </source>
</evidence>
<dbReference type="Gene3D" id="3.40.50.300">
    <property type="entry name" value="P-loop containing nucleotide triphosphate hydrolases"/>
    <property type="match status" value="1"/>
</dbReference>
<dbReference type="Proteomes" id="UP001217918">
    <property type="component" value="Unassembled WGS sequence"/>
</dbReference>
<gene>
    <name evidence="4" type="ORF">P8C59_001447</name>
</gene>
<organism evidence="4 5">
    <name type="scientific">Phyllachora maydis</name>
    <dbReference type="NCBI Taxonomy" id="1825666"/>
    <lineage>
        <taxon>Eukaryota</taxon>
        <taxon>Fungi</taxon>
        <taxon>Dikarya</taxon>
        <taxon>Ascomycota</taxon>
        <taxon>Pezizomycotina</taxon>
        <taxon>Sordariomycetes</taxon>
        <taxon>Sordariomycetidae</taxon>
        <taxon>Phyllachorales</taxon>
        <taxon>Phyllachoraceae</taxon>
        <taxon>Phyllachora</taxon>
    </lineage>
</organism>
<keyword evidence="2" id="KW-0067">ATP-binding</keyword>
<reference evidence="4" key="1">
    <citation type="journal article" date="2023" name="Mol. Plant Microbe Interact.">
        <title>Elucidating the Obligate Nature and Biological Capacity of an Invasive Fungal Corn Pathogen.</title>
        <authorList>
            <person name="MacCready J.S."/>
            <person name="Roggenkamp E.M."/>
            <person name="Gdanetz K."/>
            <person name="Chilvers M.I."/>
        </authorList>
    </citation>
    <scope>NUCLEOTIDE SEQUENCE</scope>
    <source>
        <strain evidence="4">PM02</strain>
    </source>
</reference>
<protein>
    <recommendedName>
        <fullName evidence="6">ABC transporter domain-containing protein</fullName>
    </recommendedName>
</protein>
<evidence type="ECO:0000256" key="1">
    <source>
        <dbReference type="ARBA" id="ARBA00022741"/>
    </source>
</evidence>
<proteinExistence type="predicted"/>
<dbReference type="InterPro" id="IPR027417">
    <property type="entry name" value="P-loop_NTPase"/>
</dbReference>
<evidence type="ECO:0000313" key="5">
    <source>
        <dbReference type="Proteomes" id="UP001217918"/>
    </source>
</evidence>
<evidence type="ECO:0000313" key="4">
    <source>
        <dbReference type="EMBL" id="KAK2067734.1"/>
    </source>
</evidence>
<comment type="caution">
    <text evidence="4">The sequence shown here is derived from an EMBL/GenBank/DDBJ whole genome shotgun (WGS) entry which is preliminary data.</text>
</comment>
<dbReference type="GO" id="GO:0005524">
    <property type="term" value="F:ATP binding"/>
    <property type="evidence" value="ECO:0007669"/>
    <property type="project" value="UniProtKB-KW"/>
</dbReference>
<keyword evidence="5" id="KW-1185">Reference proteome</keyword>
<dbReference type="GO" id="GO:0042626">
    <property type="term" value="F:ATPase-coupled transmembrane transporter activity"/>
    <property type="evidence" value="ECO:0007669"/>
    <property type="project" value="TreeGrafter"/>
</dbReference>
<feature type="compositionally biased region" description="Basic and acidic residues" evidence="3">
    <location>
        <begin position="204"/>
        <end position="213"/>
    </location>
</feature>
<evidence type="ECO:0000256" key="2">
    <source>
        <dbReference type="ARBA" id="ARBA00022840"/>
    </source>
</evidence>
<dbReference type="EMBL" id="JAQQPM010000001">
    <property type="protein sequence ID" value="KAK2067734.1"/>
    <property type="molecule type" value="Genomic_DNA"/>
</dbReference>
<dbReference type="SUPFAM" id="SSF52540">
    <property type="entry name" value="P-loop containing nucleoside triphosphate hydrolases"/>
    <property type="match status" value="2"/>
</dbReference>
<dbReference type="PANTHER" id="PTHR24223">
    <property type="entry name" value="ATP-BINDING CASSETTE SUB-FAMILY C"/>
    <property type="match status" value="1"/>
</dbReference>
<dbReference type="GO" id="GO:0016020">
    <property type="term" value="C:membrane"/>
    <property type="evidence" value="ECO:0007669"/>
    <property type="project" value="TreeGrafter"/>
</dbReference>
<evidence type="ECO:0000256" key="3">
    <source>
        <dbReference type="SAM" id="MobiDB-lite"/>
    </source>
</evidence>
<name>A0AAD9HZF2_9PEZI</name>
<dbReference type="InterPro" id="IPR050173">
    <property type="entry name" value="ABC_transporter_C-like"/>
</dbReference>
<accession>A0AAD9HZF2</accession>
<dbReference type="PANTHER" id="PTHR24223:SF356">
    <property type="entry name" value="ATP-BINDING CASSETTE TRANSPORTER ABC4"/>
    <property type="match status" value="1"/>
</dbReference>
<feature type="region of interest" description="Disordered" evidence="3">
    <location>
        <begin position="193"/>
        <end position="213"/>
    </location>
</feature>